<dbReference type="VEuPathDB" id="TriTrypDB:TcCLB.510293.20"/>
<dbReference type="InterPro" id="IPR036865">
    <property type="entry name" value="CRAL-TRIO_dom_sf"/>
</dbReference>
<dbReference type="Gene3D" id="3.40.525.10">
    <property type="entry name" value="CRAL-TRIO lipid binding domain"/>
    <property type="match status" value="1"/>
</dbReference>
<evidence type="ECO:0000259" key="3">
    <source>
        <dbReference type="PROSITE" id="PS50245"/>
    </source>
</evidence>
<dbReference type="SUPFAM" id="SSF46938">
    <property type="entry name" value="CRAL/TRIO N-terminal domain"/>
    <property type="match status" value="1"/>
</dbReference>
<dbReference type="Gene3D" id="2.30.30.190">
    <property type="entry name" value="CAP Gly-rich-like domain"/>
    <property type="match status" value="1"/>
</dbReference>
<dbReference type="SMART" id="SM00516">
    <property type="entry name" value="SEC14"/>
    <property type="match status" value="1"/>
</dbReference>
<name>A0A2V2VUW3_TRYCR</name>
<dbReference type="VEuPathDB" id="TriTrypDB:ECC02_003866"/>
<organism evidence="4 5">
    <name type="scientific">Trypanosoma cruzi</name>
    <dbReference type="NCBI Taxonomy" id="5693"/>
    <lineage>
        <taxon>Eukaryota</taxon>
        <taxon>Discoba</taxon>
        <taxon>Euglenozoa</taxon>
        <taxon>Kinetoplastea</taxon>
        <taxon>Metakinetoplastina</taxon>
        <taxon>Trypanosomatida</taxon>
        <taxon>Trypanosomatidae</taxon>
        <taxon>Trypanosoma</taxon>
        <taxon>Schizotrypanum</taxon>
    </lineage>
</organism>
<evidence type="ECO:0000256" key="1">
    <source>
        <dbReference type="SAM" id="MobiDB-lite"/>
    </source>
</evidence>
<dbReference type="PROSITE" id="PS50245">
    <property type="entry name" value="CAP_GLY_2"/>
    <property type="match status" value="1"/>
</dbReference>
<sequence>MIMFAPLDKKLVKVGIRVQDRYGLTGTVKWFGEVDKKSNPLVEKGTYVGIEFDEATPSPMRNDGKWGEKRYFTCDPGKGGFLKSKMVYPELNSTAIADLRQRYGNKVADWYDFELVKFCIARKFDMQAVYTMLDNHLEWLEKFKPSHDEYFPDSMCEDYPCGYSSACDYDNNIIYCERPCNAGRLTANEYMERYSPTVIMRWHACAMEMGKKIMNESKYKYKRVCYIVDLTNVGASMSRSLISFGRTIASVDQANYPEHLGRLFLVNCPKVFTVVWRLLRLFIDAETNRKVNFVPPGDGVKYLKQFMPEEAIPDFAGGPSKAWRSKGSRVGSTDPLNAFKGATVFQAVASDGIPDRFDDMDEEGLSQEEKKSNSNGRLGSSGTNSEDGNVKDSSL</sequence>
<dbReference type="VEuPathDB" id="TriTrypDB:Tc_MARK_8501"/>
<dbReference type="VEuPathDB" id="TriTrypDB:TcYC6_0080130"/>
<dbReference type="InterPro" id="IPR036859">
    <property type="entry name" value="CAP-Gly_dom_sf"/>
</dbReference>
<protein>
    <submittedName>
        <fullName evidence="4">Putative cytosolic factor SEC14</fullName>
    </submittedName>
</protein>
<dbReference type="VEuPathDB" id="TriTrypDB:TcG_02462"/>
<comment type="caution">
    <text evidence="4">The sequence shown here is derived from an EMBL/GenBank/DDBJ whole genome shotgun (WGS) entry which is preliminary data.</text>
</comment>
<dbReference type="VEuPathDB" id="TriTrypDB:TcCL_NonESM13122"/>
<dbReference type="GO" id="GO:0005737">
    <property type="term" value="C:cytoplasm"/>
    <property type="evidence" value="ECO:0007669"/>
    <property type="project" value="TreeGrafter"/>
</dbReference>
<dbReference type="SMART" id="SM01052">
    <property type="entry name" value="CAP_GLY"/>
    <property type="match status" value="1"/>
</dbReference>
<dbReference type="VEuPathDB" id="TriTrypDB:TcCLB.506583.70"/>
<proteinExistence type="predicted"/>
<dbReference type="VEuPathDB" id="TriTrypDB:BCY84_16158"/>
<dbReference type="AlphaFoldDB" id="A0A2V2VUW3"/>
<dbReference type="VEuPathDB" id="TriTrypDB:TCSYLVIO_007488"/>
<dbReference type="SUPFAM" id="SSF52087">
    <property type="entry name" value="CRAL/TRIO domain"/>
    <property type="match status" value="1"/>
</dbReference>
<dbReference type="PANTHER" id="PTHR23324:SF83">
    <property type="entry name" value="SEC14-LIKE PROTEIN 2"/>
    <property type="match status" value="1"/>
</dbReference>
<feature type="domain" description="CAP-Gly" evidence="3">
    <location>
        <begin position="44"/>
        <end position="83"/>
    </location>
</feature>
<dbReference type="InterPro" id="IPR051064">
    <property type="entry name" value="SEC14/CRAL-TRIO_domain"/>
</dbReference>
<dbReference type="SUPFAM" id="SSF74924">
    <property type="entry name" value="Cap-Gly domain"/>
    <property type="match status" value="1"/>
</dbReference>
<gene>
    <name evidence="4" type="ORF">C4B63_13g193</name>
</gene>
<dbReference type="VEuPathDB" id="TriTrypDB:TCDM_01185"/>
<evidence type="ECO:0000313" key="4">
    <source>
        <dbReference type="EMBL" id="PWU98123.1"/>
    </source>
</evidence>
<dbReference type="VEuPathDB" id="TriTrypDB:C3747_7g398"/>
<dbReference type="EMBL" id="PRFA01000013">
    <property type="protein sequence ID" value="PWU98123.1"/>
    <property type="molecule type" value="Genomic_DNA"/>
</dbReference>
<dbReference type="PROSITE" id="PS50191">
    <property type="entry name" value="CRAL_TRIO"/>
    <property type="match status" value="1"/>
</dbReference>
<feature type="region of interest" description="Disordered" evidence="1">
    <location>
        <begin position="353"/>
        <end position="395"/>
    </location>
</feature>
<evidence type="ECO:0000259" key="2">
    <source>
        <dbReference type="PROSITE" id="PS50191"/>
    </source>
</evidence>
<evidence type="ECO:0000313" key="5">
    <source>
        <dbReference type="Proteomes" id="UP000246121"/>
    </source>
</evidence>
<dbReference type="InterPro" id="IPR036273">
    <property type="entry name" value="CRAL/TRIO_N_dom_sf"/>
</dbReference>
<dbReference type="Pfam" id="PF00650">
    <property type="entry name" value="CRAL_TRIO"/>
    <property type="match status" value="1"/>
</dbReference>
<dbReference type="PANTHER" id="PTHR23324">
    <property type="entry name" value="SEC14 RELATED PROTEIN"/>
    <property type="match status" value="1"/>
</dbReference>
<dbReference type="CDD" id="cd00170">
    <property type="entry name" value="SEC14"/>
    <property type="match status" value="1"/>
</dbReference>
<reference evidence="4 5" key="1">
    <citation type="journal article" date="2018" name="Microb. Genom.">
        <title>Expanding an expanded genome: long-read sequencing of Trypanosoma cruzi.</title>
        <authorList>
            <person name="Berna L."/>
            <person name="Rodriguez M."/>
            <person name="Chiribao M.L."/>
            <person name="Parodi-Talice A."/>
            <person name="Pita S."/>
            <person name="Rijo G."/>
            <person name="Alvarez-Valin F."/>
            <person name="Robello C."/>
        </authorList>
    </citation>
    <scope>NUCLEOTIDE SEQUENCE [LARGE SCALE GENOMIC DNA]</scope>
    <source>
        <strain evidence="4 5">Dm28c</strain>
    </source>
</reference>
<dbReference type="VEuPathDB" id="TriTrypDB:C4B63_13g193"/>
<feature type="domain" description="CRAL-TRIO" evidence="2">
    <location>
        <begin position="182"/>
        <end position="324"/>
    </location>
</feature>
<dbReference type="Pfam" id="PF01302">
    <property type="entry name" value="CAP_GLY"/>
    <property type="match status" value="1"/>
</dbReference>
<feature type="compositionally biased region" description="Polar residues" evidence="1">
    <location>
        <begin position="373"/>
        <end position="387"/>
    </location>
</feature>
<dbReference type="InterPro" id="IPR001251">
    <property type="entry name" value="CRAL-TRIO_dom"/>
</dbReference>
<dbReference type="InterPro" id="IPR000938">
    <property type="entry name" value="CAP-Gly_domain"/>
</dbReference>
<dbReference type="VEuPathDB" id="TriTrypDB:TcBrA4_0003800"/>
<accession>A0A2V2VUW3</accession>
<dbReference type="Proteomes" id="UP000246121">
    <property type="component" value="Unassembled WGS sequence"/>
</dbReference>